<dbReference type="Gene3D" id="3.30.420.40">
    <property type="match status" value="2"/>
</dbReference>
<dbReference type="Gene3D" id="1.10.10.10">
    <property type="entry name" value="Winged helix-like DNA-binding domain superfamily/Winged helix DNA-binding domain"/>
    <property type="match status" value="1"/>
</dbReference>
<evidence type="ECO:0000313" key="2">
    <source>
        <dbReference type="EMBL" id="SDT35675.1"/>
    </source>
</evidence>
<dbReference type="InterPro" id="IPR036388">
    <property type="entry name" value="WH-like_DNA-bd_sf"/>
</dbReference>
<dbReference type="CDD" id="cd23763">
    <property type="entry name" value="ASKHA_ATPase_ROK"/>
    <property type="match status" value="1"/>
</dbReference>
<dbReference type="GO" id="GO:0016301">
    <property type="term" value="F:kinase activity"/>
    <property type="evidence" value="ECO:0007669"/>
    <property type="project" value="UniProtKB-KW"/>
</dbReference>
<keyword evidence="2" id="KW-0418">Kinase</keyword>
<accession>A0A1H1ZPF9</accession>
<sequence>MRVGGPRALRAMNDRAALHALIRRGPMSRIELEQEIGLSKPAAAELLRRLQEAELVRQDGHRASAGPGPNARLWTVNETAGYAIGIDVISSSFDVAVADLAGGIVAERKVTSRGTGPDPIPTLRRAVIDAARGHGLKLADLDRAVVGISGSIDPLTGLLGYAGHMPRWLGFDVPSRLTEALGVPVTVENDVNLVATDELLHGCARGYTDVVLLWMSRGVAAAVIVSGRLHRGSRGAAGEIDFAPITTDGQPISRLIDAAGVLSLASSYGIAASRATTAVRRAVSGVADHGQAPGDPEGFLGDLAGRIAQAVVIPVSLLDPQLVILGGDIGVAGGDRLADRVADRLHRLVAHRPEVRPATGRENAVRHGAVEAAVRQLQEEVFG</sequence>
<dbReference type="Proteomes" id="UP000199103">
    <property type="component" value="Chromosome I"/>
</dbReference>
<dbReference type="PANTHER" id="PTHR18964:SF149">
    <property type="entry name" value="BIFUNCTIONAL UDP-N-ACETYLGLUCOSAMINE 2-EPIMERASE_N-ACETYLMANNOSAMINE KINASE"/>
    <property type="match status" value="1"/>
</dbReference>
<reference evidence="2 3" key="1">
    <citation type="submission" date="2016-10" db="EMBL/GenBank/DDBJ databases">
        <authorList>
            <person name="de Groot N.N."/>
        </authorList>
    </citation>
    <scope>NUCLEOTIDE SEQUENCE [LARGE SCALE GENOMIC DNA]</scope>
    <source>
        <strain evidence="2 3">DSM 21800</strain>
    </source>
</reference>
<dbReference type="PANTHER" id="PTHR18964">
    <property type="entry name" value="ROK (REPRESSOR, ORF, KINASE) FAMILY"/>
    <property type="match status" value="1"/>
</dbReference>
<evidence type="ECO:0000313" key="3">
    <source>
        <dbReference type="Proteomes" id="UP000199103"/>
    </source>
</evidence>
<dbReference type="InterPro" id="IPR043129">
    <property type="entry name" value="ATPase_NBD"/>
</dbReference>
<dbReference type="Pfam" id="PF00480">
    <property type="entry name" value="ROK"/>
    <property type="match status" value="1"/>
</dbReference>
<organism evidence="2 3">
    <name type="scientific">Microlunatus soli</name>
    <dbReference type="NCBI Taxonomy" id="630515"/>
    <lineage>
        <taxon>Bacteria</taxon>
        <taxon>Bacillati</taxon>
        <taxon>Actinomycetota</taxon>
        <taxon>Actinomycetes</taxon>
        <taxon>Propionibacteriales</taxon>
        <taxon>Propionibacteriaceae</taxon>
        <taxon>Microlunatus</taxon>
    </lineage>
</organism>
<dbReference type="CDD" id="cd00090">
    <property type="entry name" value="HTH_ARSR"/>
    <property type="match status" value="1"/>
</dbReference>
<protein>
    <submittedName>
        <fullName evidence="2">Sugar kinase of the NBD/HSP70 family, may contain an N-terminal HTH domain</fullName>
    </submittedName>
</protein>
<dbReference type="SUPFAM" id="SSF46785">
    <property type="entry name" value="Winged helix' DNA-binding domain"/>
    <property type="match status" value="1"/>
</dbReference>
<name>A0A1H1ZPF9_9ACTN</name>
<dbReference type="InterPro" id="IPR036390">
    <property type="entry name" value="WH_DNA-bd_sf"/>
</dbReference>
<dbReference type="EMBL" id="LT629772">
    <property type="protein sequence ID" value="SDT35675.1"/>
    <property type="molecule type" value="Genomic_DNA"/>
</dbReference>
<dbReference type="STRING" id="630515.SAMN04489812_5366"/>
<comment type="similarity">
    <text evidence="1">Belongs to the ROK (NagC/XylR) family.</text>
</comment>
<dbReference type="InterPro" id="IPR000600">
    <property type="entry name" value="ROK"/>
</dbReference>
<dbReference type="InterPro" id="IPR011991">
    <property type="entry name" value="ArsR-like_HTH"/>
</dbReference>
<dbReference type="AlphaFoldDB" id="A0A1H1ZPF9"/>
<keyword evidence="2" id="KW-0808">Transferase</keyword>
<keyword evidence="3" id="KW-1185">Reference proteome</keyword>
<gene>
    <name evidence="2" type="ORF">SAMN04489812_5366</name>
</gene>
<proteinExistence type="inferred from homology"/>
<dbReference type="SUPFAM" id="SSF53067">
    <property type="entry name" value="Actin-like ATPase domain"/>
    <property type="match status" value="1"/>
</dbReference>
<evidence type="ECO:0000256" key="1">
    <source>
        <dbReference type="ARBA" id="ARBA00006479"/>
    </source>
</evidence>